<evidence type="ECO:0000256" key="5">
    <source>
        <dbReference type="PROSITE-ProRule" id="PRU00335"/>
    </source>
</evidence>
<evidence type="ECO:0000313" key="7">
    <source>
        <dbReference type="EMBL" id="MBM7839838.1"/>
    </source>
</evidence>
<sequence>MPKIVDHEERRKHIAAVTWKVISEQGLRHATSRTIAKEAGLSQGALRHYFSNQESLLQFAIELVKEQLIERIKRLKEKKLEPVEQMNEYLLEFIPTNEQTLLEMEVWFAFVTLAKTEKNLNPDLVGLQTAIKDVIVFLQNEGVLKEIDVELEQEKLYALMNGMALNLYLEPAKINREKSKELIRNYLESILTQKR</sequence>
<accession>A0ABS2SWB5</accession>
<evidence type="ECO:0000256" key="2">
    <source>
        <dbReference type="ARBA" id="ARBA00023015"/>
    </source>
</evidence>
<dbReference type="Pfam" id="PF13977">
    <property type="entry name" value="TetR_C_6"/>
    <property type="match status" value="1"/>
</dbReference>
<name>A0ABS2SWB5_9BACI</name>
<proteinExistence type="predicted"/>
<keyword evidence="3 5" id="KW-0238">DNA-binding</keyword>
<keyword evidence="8" id="KW-1185">Reference proteome</keyword>
<dbReference type="Pfam" id="PF00440">
    <property type="entry name" value="TetR_N"/>
    <property type="match status" value="1"/>
</dbReference>
<dbReference type="PANTHER" id="PTHR43479">
    <property type="entry name" value="ACREF/ENVCD OPERON REPRESSOR-RELATED"/>
    <property type="match status" value="1"/>
</dbReference>
<organism evidence="7 8">
    <name type="scientific">Shouchella xiaoxiensis</name>
    <dbReference type="NCBI Taxonomy" id="766895"/>
    <lineage>
        <taxon>Bacteria</taxon>
        <taxon>Bacillati</taxon>
        <taxon>Bacillota</taxon>
        <taxon>Bacilli</taxon>
        <taxon>Bacillales</taxon>
        <taxon>Bacillaceae</taxon>
        <taxon>Shouchella</taxon>
    </lineage>
</organism>
<dbReference type="PANTHER" id="PTHR43479:SF11">
    <property type="entry name" value="ACREF_ENVCD OPERON REPRESSOR-RELATED"/>
    <property type="match status" value="1"/>
</dbReference>
<dbReference type="InterPro" id="IPR050624">
    <property type="entry name" value="HTH-type_Tx_Regulator"/>
</dbReference>
<keyword evidence="4" id="KW-0804">Transcription</keyword>
<reference evidence="7" key="1">
    <citation type="submission" date="2021-01" db="EMBL/GenBank/DDBJ databases">
        <title>Genomic Encyclopedia of Type Strains, Phase IV (KMG-IV): sequencing the most valuable type-strain genomes for metagenomic binning, comparative biology and taxonomic classification.</title>
        <authorList>
            <person name="Goeker M."/>
        </authorList>
    </citation>
    <scope>NUCLEOTIDE SEQUENCE</scope>
    <source>
        <strain evidence="7">DSM 21943</strain>
    </source>
</reference>
<feature type="domain" description="HTH tetR-type" evidence="6">
    <location>
        <begin position="8"/>
        <end position="68"/>
    </location>
</feature>
<evidence type="ECO:0000256" key="4">
    <source>
        <dbReference type="ARBA" id="ARBA00023163"/>
    </source>
</evidence>
<dbReference type="InterPro" id="IPR039538">
    <property type="entry name" value="BetI_C"/>
</dbReference>
<dbReference type="Gene3D" id="1.10.357.10">
    <property type="entry name" value="Tetracycline Repressor, domain 2"/>
    <property type="match status" value="1"/>
</dbReference>
<dbReference type="Proteomes" id="UP001179280">
    <property type="component" value="Unassembled WGS sequence"/>
</dbReference>
<feature type="DNA-binding region" description="H-T-H motif" evidence="5">
    <location>
        <begin position="31"/>
        <end position="50"/>
    </location>
</feature>
<comment type="caution">
    <text evidence="7">The sequence shown here is derived from an EMBL/GenBank/DDBJ whole genome shotgun (WGS) entry which is preliminary data.</text>
</comment>
<dbReference type="SUPFAM" id="SSF46689">
    <property type="entry name" value="Homeodomain-like"/>
    <property type="match status" value="1"/>
</dbReference>
<dbReference type="InterPro" id="IPR009057">
    <property type="entry name" value="Homeodomain-like_sf"/>
</dbReference>
<dbReference type="InterPro" id="IPR001647">
    <property type="entry name" value="HTH_TetR"/>
</dbReference>
<evidence type="ECO:0000259" key="6">
    <source>
        <dbReference type="PROSITE" id="PS50977"/>
    </source>
</evidence>
<dbReference type="EMBL" id="JAFBCV010000010">
    <property type="protein sequence ID" value="MBM7839838.1"/>
    <property type="molecule type" value="Genomic_DNA"/>
</dbReference>
<dbReference type="PROSITE" id="PS50977">
    <property type="entry name" value="HTH_TETR_2"/>
    <property type="match status" value="1"/>
</dbReference>
<evidence type="ECO:0000313" key="8">
    <source>
        <dbReference type="Proteomes" id="UP001179280"/>
    </source>
</evidence>
<dbReference type="PRINTS" id="PR00455">
    <property type="entry name" value="HTHTETR"/>
</dbReference>
<dbReference type="RefSeq" id="WP_204467095.1">
    <property type="nucleotide sequence ID" value="NZ_JAFBCV010000010.1"/>
</dbReference>
<protein>
    <submittedName>
        <fullName evidence="7">AcrR family transcriptional regulator</fullName>
    </submittedName>
</protein>
<dbReference type="SUPFAM" id="SSF48498">
    <property type="entry name" value="Tetracyclin repressor-like, C-terminal domain"/>
    <property type="match status" value="1"/>
</dbReference>
<keyword evidence="2" id="KW-0805">Transcription regulation</keyword>
<evidence type="ECO:0000256" key="1">
    <source>
        <dbReference type="ARBA" id="ARBA00022491"/>
    </source>
</evidence>
<gene>
    <name evidence="7" type="ORF">JOC54_003118</name>
</gene>
<dbReference type="InterPro" id="IPR036271">
    <property type="entry name" value="Tet_transcr_reg_TetR-rel_C_sf"/>
</dbReference>
<evidence type="ECO:0000256" key="3">
    <source>
        <dbReference type="ARBA" id="ARBA00023125"/>
    </source>
</evidence>
<keyword evidence="1" id="KW-0678">Repressor</keyword>